<accession>A0A934S529</accession>
<dbReference type="AlphaFoldDB" id="A0A934S529"/>
<evidence type="ECO:0000256" key="1">
    <source>
        <dbReference type="SAM" id="MobiDB-lite"/>
    </source>
</evidence>
<gene>
    <name evidence="2" type="ORF">JIN87_23785</name>
</gene>
<dbReference type="PROSITE" id="PS51257">
    <property type="entry name" value="PROKAR_LIPOPROTEIN"/>
    <property type="match status" value="1"/>
</dbReference>
<feature type="compositionally biased region" description="Basic and acidic residues" evidence="1">
    <location>
        <begin position="26"/>
        <end position="46"/>
    </location>
</feature>
<name>A0A934S529_9BACT</name>
<organism evidence="2 3">
    <name type="scientific">Pelagicoccus mobilis</name>
    <dbReference type="NCBI Taxonomy" id="415221"/>
    <lineage>
        <taxon>Bacteria</taxon>
        <taxon>Pseudomonadati</taxon>
        <taxon>Verrucomicrobiota</taxon>
        <taxon>Opitutia</taxon>
        <taxon>Puniceicoccales</taxon>
        <taxon>Pelagicoccaceae</taxon>
        <taxon>Pelagicoccus</taxon>
    </lineage>
</organism>
<feature type="region of interest" description="Disordered" evidence="1">
    <location>
        <begin position="26"/>
        <end position="53"/>
    </location>
</feature>
<comment type="caution">
    <text evidence="2">The sequence shown here is derived from an EMBL/GenBank/DDBJ whole genome shotgun (WGS) entry which is preliminary data.</text>
</comment>
<protein>
    <submittedName>
        <fullName evidence="2">Uncharacterized protein</fullName>
    </submittedName>
</protein>
<evidence type="ECO:0000313" key="2">
    <source>
        <dbReference type="EMBL" id="MBK1879927.1"/>
    </source>
</evidence>
<proteinExistence type="predicted"/>
<evidence type="ECO:0000313" key="3">
    <source>
        <dbReference type="Proteomes" id="UP000617628"/>
    </source>
</evidence>
<dbReference type="Proteomes" id="UP000617628">
    <property type="component" value="Unassembled WGS sequence"/>
</dbReference>
<sequence>MNTKNLILAAVAAVSLVFVGCGHKHDHDDHDHGSHADHSDSHEKKVPGPNGGRLITSVEPAAEFLLLEDNRAQLTFVDEALKPVAVAGQSATAVAGDRMNPTPVTFESNGTALVSVNPLPDIPGQPFVLTLLASADAKPTVEKFNLKTYTCGGCDLQEYACTCGH</sequence>
<dbReference type="RefSeq" id="WP_200358311.1">
    <property type="nucleotide sequence ID" value="NZ_JAENIL010000063.1"/>
</dbReference>
<keyword evidence="3" id="KW-1185">Reference proteome</keyword>
<dbReference type="EMBL" id="JAENIL010000063">
    <property type="protein sequence ID" value="MBK1879927.1"/>
    <property type="molecule type" value="Genomic_DNA"/>
</dbReference>
<reference evidence="2" key="1">
    <citation type="submission" date="2021-01" db="EMBL/GenBank/DDBJ databases">
        <title>Modified the classification status of verrucomicrobia.</title>
        <authorList>
            <person name="Feng X."/>
        </authorList>
    </citation>
    <scope>NUCLEOTIDE SEQUENCE</scope>
    <source>
        <strain evidence="2">KCTC 13126</strain>
    </source>
</reference>